<evidence type="ECO:0000313" key="7">
    <source>
        <dbReference type="Proteomes" id="UP000027135"/>
    </source>
</evidence>
<dbReference type="Pfam" id="PF07707">
    <property type="entry name" value="BACK"/>
    <property type="match status" value="1"/>
</dbReference>
<dbReference type="SMART" id="SM00225">
    <property type="entry name" value="BTB"/>
    <property type="match status" value="1"/>
</dbReference>
<evidence type="ECO:0000256" key="3">
    <source>
        <dbReference type="ARBA" id="ARBA00022737"/>
    </source>
</evidence>
<dbReference type="SMART" id="SM00612">
    <property type="entry name" value="Kelch"/>
    <property type="match status" value="5"/>
</dbReference>
<accession>A0A067QSD9</accession>
<dbReference type="EMBL" id="KK853647">
    <property type="protein sequence ID" value="KDR02655.1"/>
    <property type="molecule type" value="Genomic_DNA"/>
</dbReference>
<dbReference type="InterPro" id="IPR006652">
    <property type="entry name" value="Kelch_1"/>
</dbReference>
<evidence type="ECO:0000256" key="1">
    <source>
        <dbReference type="ARBA" id="ARBA00013699"/>
    </source>
</evidence>
<gene>
    <name evidence="6" type="ORF">L798_04913</name>
</gene>
<organism evidence="6 7">
    <name type="scientific">Zootermopsis nevadensis</name>
    <name type="common">Dampwood termite</name>
    <dbReference type="NCBI Taxonomy" id="136037"/>
    <lineage>
        <taxon>Eukaryota</taxon>
        <taxon>Metazoa</taxon>
        <taxon>Ecdysozoa</taxon>
        <taxon>Arthropoda</taxon>
        <taxon>Hexapoda</taxon>
        <taxon>Insecta</taxon>
        <taxon>Pterygota</taxon>
        <taxon>Neoptera</taxon>
        <taxon>Polyneoptera</taxon>
        <taxon>Dictyoptera</taxon>
        <taxon>Blattodea</taxon>
        <taxon>Blattoidea</taxon>
        <taxon>Termitoidae</taxon>
        <taxon>Termopsidae</taxon>
        <taxon>Zootermopsis</taxon>
    </lineage>
</organism>
<dbReference type="InterPro" id="IPR017096">
    <property type="entry name" value="BTB-kelch_protein"/>
</dbReference>
<dbReference type="PANTHER" id="PTHR45632:SF3">
    <property type="entry name" value="KELCH-LIKE PROTEIN 32"/>
    <property type="match status" value="1"/>
</dbReference>
<dbReference type="UniPathway" id="UPA00143"/>
<sequence length="578" mass="66453">MESNQSLCRSQDGDSCTYTEALVLLKQVKELRENKLLCDAVLRLDDDGVFPVHRVILSMRSEYFRNLFTTQHHSEETEILLHGVSSDVMTQILDYVYFREVDIRSDNARQLLVVAEYLCNPDVPKLCCDFLKDAMDVDNCISIMQFARLHFCVDLDTYARSLVLLNFVEVSQQSEELLELPVDELQAVIEAEELNVKDERVVWECILRWMNQDPDNRKGHIADLLKGVRLERLDTKVFKEVSNHPYVTENEACRPLISETLKFLDDVERLTKEDEEFVTPRIARPRIPQDFLFAIGGCRDRRPTDVIEAYDARADRWSVVEGFDSIGPRMNHGTAVIGFDIYVIGGCDDRKSLSSCRCFNALTKTCRKVAPMHECRFSLSVAVLRGAVYATGGYNYYDYRRTAERYECKANQWSLIAPMNTGRRNASAAVLNDKIYVAGGCDEKNSLNSVEVYDPDTNRWTFVTPMLSGRQSFSCVAFHGCLYALGGLNRTSDELSTEKYVPAEDTWTEIPDMNFYSDYLKAEVFDNTIFVISRYFDKGHFGSQVAYFDDMENRWFVSFFYCSGLYNHNVLLSKSIRK</sequence>
<evidence type="ECO:0000256" key="4">
    <source>
        <dbReference type="ARBA" id="ARBA00043912"/>
    </source>
</evidence>
<dbReference type="Pfam" id="PF00651">
    <property type="entry name" value="BTB"/>
    <property type="match status" value="1"/>
</dbReference>
<dbReference type="SUPFAM" id="SSF54695">
    <property type="entry name" value="POZ domain"/>
    <property type="match status" value="1"/>
</dbReference>
<proteinExistence type="predicted"/>
<keyword evidence="7" id="KW-1185">Reference proteome</keyword>
<dbReference type="Pfam" id="PF24681">
    <property type="entry name" value="Kelch_KLHDC2_KLHL20_DRC7"/>
    <property type="match status" value="1"/>
</dbReference>
<name>A0A067QSD9_ZOONE</name>
<dbReference type="SUPFAM" id="SSF117281">
    <property type="entry name" value="Kelch motif"/>
    <property type="match status" value="1"/>
</dbReference>
<dbReference type="FunCoup" id="A0A067QSD9">
    <property type="interactions" value="1"/>
</dbReference>
<dbReference type="OrthoDB" id="191037at2759"/>
<keyword evidence="3" id="KW-0677">Repeat</keyword>
<comment type="function">
    <text evidence="4">Probable substrate-specific adapter of an E3 ubiquitin-protein ligase complex which mediates the ubiquitination and subsequent proteasomal degradation of target proteins. May have a role in synapse differentiation and growth.</text>
</comment>
<dbReference type="Proteomes" id="UP000027135">
    <property type="component" value="Unassembled WGS sequence"/>
</dbReference>
<dbReference type="InterPro" id="IPR011333">
    <property type="entry name" value="SKP1/BTB/POZ_sf"/>
</dbReference>
<dbReference type="SMART" id="SM00875">
    <property type="entry name" value="BACK"/>
    <property type="match status" value="1"/>
</dbReference>
<evidence type="ECO:0000259" key="5">
    <source>
        <dbReference type="PROSITE" id="PS50097"/>
    </source>
</evidence>
<dbReference type="STRING" id="136037.A0A067QSD9"/>
<evidence type="ECO:0000313" key="6">
    <source>
        <dbReference type="EMBL" id="KDR02655.1"/>
    </source>
</evidence>
<dbReference type="InterPro" id="IPR000210">
    <property type="entry name" value="BTB/POZ_dom"/>
</dbReference>
<dbReference type="Gene3D" id="3.30.710.10">
    <property type="entry name" value="Potassium Channel Kv1.1, Chain A"/>
    <property type="match status" value="1"/>
</dbReference>
<dbReference type="GO" id="GO:0016567">
    <property type="term" value="P:protein ubiquitination"/>
    <property type="evidence" value="ECO:0007669"/>
    <property type="project" value="UniProtKB-UniPathway"/>
</dbReference>
<feature type="domain" description="BTB" evidence="5">
    <location>
        <begin position="38"/>
        <end position="105"/>
    </location>
</feature>
<dbReference type="Gene3D" id="1.25.40.420">
    <property type="match status" value="1"/>
</dbReference>
<dbReference type="PIRSF" id="PIRSF037037">
    <property type="entry name" value="Kelch-like_protein_gigaxonin"/>
    <property type="match status" value="1"/>
</dbReference>
<dbReference type="GO" id="GO:0003779">
    <property type="term" value="F:actin binding"/>
    <property type="evidence" value="ECO:0007669"/>
    <property type="project" value="UniProtKB-KW"/>
</dbReference>
<dbReference type="PROSITE" id="PS50097">
    <property type="entry name" value="BTB"/>
    <property type="match status" value="1"/>
</dbReference>
<reference evidence="6 7" key="1">
    <citation type="journal article" date="2014" name="Nat. Commun.">
        <title>Molecular traces of alternative social organization in a termite genome.</title>
        <authorList>
            <person name="Terrapon N."/>
            <person name="Li C."/>
            <person name="Robertson H.M."/>
            <person name="Ji L."/>
            <person name="Meng X."/>
            <person name="Booth W."/>
            <person name="Chen Z."/>
            <person name="Childers C.P."/>
            <person name="Glastad K.M."/>
            <person name="Gokhale K."/>
            <person name="Gowin J."/>
            <person name="Gronenberg W."/>
            <person name="Hermansen R.A."/>
            <person name="Hu H."/>
            <person name="Hunt B.G."/>
            <person name="Huylmans A.K."/>
            <person name="Khalil S.M."/>
            <person name="Mitchell R.D."/>
            <person name="Munoz-Torres M.C."/>
            <person name="Mustard J.A."/>
            <person name="Pan H."/>
            <person name="Reese J.T."/>
            <person name="Scharf M.E."/>
            <person name="Sun F."/>
            <person name="Vogel H."/>
            <person name="Xiao J."/>
            <person name="Yang W."/>
            <person name="Yang Z."/>
            <person name="Yang Z."/>
            <person name="Zhou J."/>
            <person name="Zhu J."/>
            <person name="Brent C.S."/>
            <person name="Elsik C.G."/>
            <person name="Goodisman M.A."/>
            <person name="Liberles D.A."/>
            <person name="Roe R.M."/>
            <person name="Vargo E.L."/>
            <person name="Vilcinskas A."/>
            <person name="Wang J."/>
            <person name="Bornberg-Bauer E."/>
            <person name="Korb J."/>
            <person name="Zhang G."/>
            <person name="Liebig J."/>
        </authorList>
    </citation>
    <scope>NUCLEOTIDE SEQUENCE [LARGE SCALE GENOMIC DNA]</scope>
    <source>
        <tissue evidence="6">Whole organism</tissue>
    </source>
</reference>
<dbReference type="InParanoid" id="A0A067QSD9"/>
<dbReference type="InterPro" id="IPR011705">
    <property type="entry name" value="BACK"/>
</dbReference>
<dbReference type="OMA" id="YTWHEVA"/>
<dbReference type="InterPro" id="IPR015915">
    <property type="entry name" value="Kelch-typ_b-propeller"/>
</dbReference>
<dbReference type="PANTHER" id="PTHR45632">
    <property type="entry name" value="LD33804P"/>
    <property type="match status" value="1"/>
</dbReference>
<dbReference type="Gene3D" id="2.120.10.80">
    <property type="entry name" value="Kelch-type beta propeller"/>
    <property type="match status" value="1"/>
</dbReference>
<evidence type="ECO:0000256" key="2">
    <source>
        <dbReference type="ARBA" id="ARBA00022441"/>
    </source>
</evidence>
<dbReference type="AlphaFoldDB" id="A0A067QSD9"/>
<protein>
    <recommendedName>
        <fullName evidence="1">Kelch-like protein diablo</fullName>
    </recommendedName>
</protein>
<dbReference type="FunFam" id="1.25.40.420:FF:000001">
    <property type="entry name" value="Kelch-like family member 12"/>
    <property type="match status" value="1"/>
</dbReference>
<dbReference type="eggNOG" id="KOG4441">
    <property type="taxonomic scope" value="Eukaryota"/>
</dbReference>
<keyword evidence="2" id="KW-0880">Kelch repeat</keyword>